<evidence type="ECO:0000313" key="2">
    <source>
        <dbReference type="EMBL" id="OGE18843.1"/>
    </source>
</evidence>
<dbReference type="AlphaFoldDB" id="A0A1F5IR50"/>
<sequence length="66" mass="6968">MATIVNNPPASDSSGGLMGVIIGLIVLSVLVYLGFVYGLPALQQMRFGSPQINIPSKIDVNINQPK</sequence>
<accession>A0A1F5IR50</accession>
<organism evidence="2 3">
    <name type="scientific">Candidatus Daviesbacteria bacterium RIFCSPHIGHO2_01_FULL_41_23</name>
    <dbReference type="NCBI Taxonomy" id="1797764"/>
    <lineage>
        <taxon>Bacteria</taxon>
        <taxon>Candidatus Daviesiibacteriota</taxon>
    </lineage>
</organism>
<reference evidence="2 3" key="1">
    <citation type="journal article" date="2016" name="Nat. Commun.">
        <title>Thousands of microbial genomes shed light on interconnected biogeochemical processes in an aquifer system.</title>
        <authorList>
            <person name="Anantharaman K."/>
            <person name="Brown C.T."/>
            <person name="Hug L.A."/>
            <person name="Sharon I."/>
            <person name="Castelle C.J."/>
            <person name="Probst A.J."/>
            <person name="Thomas B.C."/>
            <person name="Singh A."/>
            <person name="Wilkins M.J."/>
            <person name="Karaoz U."/>
            <person name="Brodie E.L."/>
            <person name="Williams K.H."/>
            <person name="Hubbard S.S."/>
            <person name="Banfield J.F."/>
        </authorList>
    </citation>
    <scope>NUCLEOTIDE SEQUENCE [LARGE SCALE GENOMIC DNA]</scope>
</reference>
<comment type="caution">
    <text evidence="2">The sequence shown here is derived from an EMBL/GenBank/DDBJ whole genome shotgun (WGS) entry which is preliminary data.</text>
</comment>
<dbReference type="EMBL" id="MFCR01000008">
    <property type="protein sequence ID" value="OGE18843.1"/>
    <property type="molecule type" value="Genomic_DNA"/>
</dbReference>
<dbReference type="Proteomes" id="UP000176336">
    <property type="component" value="Unassembled WGS sequence"/>
</dbReference>
<keyword evidence="1" id="KW-0472">Membrane</keyword>
<protein>
    <submittedName>
        <fullName evidence="2">Uncharacterized protein</fullName>
    </submittedName>
</protein>
<keyword evidence="1" id="KW-0812">Transmembrane</keyword>
<feature type="transmembrane region" description="Helical" evidence="1">
    <location>
        <begin position="16"/>
        <end position="39"/>
    </location>
</feature>
<gene>
    <name evidence="2" type="ORF">A2871_02535</name>
</gene>
<evidence type="ECO:0000256" key="1">
    <source>
        <dbReference type="SAM" id="Phobius"/>
    </source>
</evidence>
<evidence type="ECO:0000313" key="3">
    <source>
        <dbReference type="Proteomes" id="UP000176336"/>
    </source>
</evidence>
<keyword evidence="1" id="KW-1133">Transmembrane helix</keyword>
<name>A0A1F5IR50_9BACT</name>
<proteinExistence type="predicted"/>